<evidence type="ECO:0000256" key="1">
    <source>
        <dbReference type="SAM" id="Phobius"/>
    </source>
</evidence>
<proteinExistence type="predicted"/>
<keyword evidence="3" id="KW-1185">Reference proteome</keyword>
<comment type="caution">
    <text evidence="2">The sequence shown here is derived from an EMBL/GenBank/DDBJ whole genome shotgun (WGS) entry which is preliminary data.</text>
</comment>
<keyword evidence="1" id="KW-0472">Membrane</keyword>
<organism evidence="2 3">
    <name type="scientific">Penicillium nordicum</name>
    <dbReference type="NCBI Taxonomy" id="229535"/>
    <lineage>
        <taxon>Eukaryota</taxon>
        <taxon>Fungi</taxon>
        <taxon>Dikarya</taxon>
        <taxon>Ascomycota</taxon>
        <taxon>Pezizomycotina</taxon>
        <taxon>Eurotiomycetes</taxon>
        <taxon>Eurotiomycetidae</taxon>
        <taxon>Eurotiales</taxon>
        <taxon>Aspergillaceae</taxon>
        <taxon>Penicillium</taxon>
    </lineage>
</organism>
<protein>
    <submittedName>
        <fullName evidence="2">Uncharacterized protein</fullName>
    </submittedName>
</protein>
<dbReference type="EMBL" id="LHQQ01000383">
    <property type="protein sequence ID" value="KOS36844.1"/>
    <property type="molecule type" value="Genomic_DNA"/>
</dbReference>
<accession>A0A0M8NXA8</accession>
<evidence type="ECO:0000313" key="3">
    <source>
        <dbReference type="Proteomes" id="UP000037696"/>
    </source>
</evidence>
<feature type="non-terminal residue" evidence="2">
    <location>
        <position position="91"/>
    </location>
</feature>
<sequence length="91" mass="10395">MFVFFGAYYGPEWALWAFIPGPKPSGLSWVGLWALGFGLWALWANRGTAHHHLPGVGGPHPITNFQRITYFQIKYPLYGNFIQKVHKHDIV</sequence>
<evidence type="ECO:0000313" key="2">
    <source>
        <dbReference type="EMBL" id="KOS36844.1"/>
    </source>
</evidence>
<keyword evidence="1" id="KW-1133">Transmembrane helix</keyword>
<gene>
    <name evidence="2" type="ORF">ACN38_g12387</name>
</gene>
<reference evidence="2 3" key="1">
    <citation type="submission" date="2015-08" db="EMBL/GenBank/DDBJ databases">
        <title>Genome sequencing of Penicillium nordicum.</title>
        <authorList>
            <person name="Nguyen H.D."/>
            <person name="Seifert K.A."/>
        </authorList>
    </citation>
    <scope>NUCLEOTIDE SEQUENCE [LARGE SCALE GENOMIC DNA]</scope>
    <source>
        <strain evidence="2 3">DAOMC 185683</strain>
    </source>
</reference>
<dbReference type="Proteomes" id="UP000037696">
    <property type="component" value="Unassembled WGS sequence"/>
</dbReference>
<feature type="transmembrane region" description="Helical" evidence="1">
    <location>
        <begin position="26"/>
        <end position="44"/>
    </location>
</feature>
<name>A0A0M8NXA8_9EURO</name>
<dbReference type="AlphaFoldDB" id="A0A0M8NXA8"/>
<keyword evidence="1" id="KW-0812">Transmembrane</keyword>